<accession>A0A5D3K7T6</accession>
<keyword evidence="1" id="KW-0732">Signal</keyword>
<dbReference type="Gene3D" id="2.160.20.10">
    <property type="entry name" value="Single-stranded right-handed beta-helix, Pectin lyase-like"/>
    <property type="match status" value="1"/>
</dbReference>
<dbReference type="AlphaFoldDB" id="A0A5D3K7T6"/>
<comment type="caution">
    <text evidence="3">The sequence shown here is derived from an EMBL/GenBank/DDBJ whole genome shotgun (WGS) entry which is preliminary data.</text>
</comment>
<feature type="signal peptide" evidence="1">
    <location>
        <begin position="1"/>
        <end position="21"/>
    </location>
</feature>
<gene>
    <name evidence="3" type="ORF">FXB40_36330</name>
</gene>
<feature type="chain" id="PRO_5022741364" description="Rhamnogalacturonase A/B/Epimerase-like pectate lyase domain-containing protein" evidence="1">
    <location>
        <begin position="22"/>
        <end position="730"/>
    </location>
</feature>
<dbReference type="SUPFAM" id="SSF51126">
    <property type="entry name" value="Pectin lyase-like"/>
    <property type="match status" value="1"/>
</dbReference>
<dbReference type="InterPro" id="IPR011050">
    <property type="entry name" value="Pectin_lyase_fold/virulence"/>
</dbReference>
<organism evidence="3 4">
    <name type="scientific">Bradyrhizobium rifense</name>
    <dbReference type="NCBI Taxonomy" id="515499"/>
    <lineage>
        <taxon>Bacteria</taxon>
        <taxon>Pseudomonadati</taxon>
        <taxon>Pseudomonadota</taxon>
        <taxon>Alphaproteobacteria</taxon>
        <taxon>Hyphomicrobiales</taxon>
        <taxon>Nitrobacteraceae</taxon>
        <taxon>Bradyrhizobium</taxon>
    </lineage>
</organism>
<dbReference type="SMART" id="SM00710">
    <property type="entry name" value="PbH1"/>
    <property type="match status" value="7"/>
</dbReference>
<evidence type="ECO:0000313" key="4">
    <source>
        <dbReference type="Proteomes" id="UP000324758"/>
    </source>
</evidence>
<sequence length="730" mass="78249">MVRTASIALALIAFTVVSASAEPSIFWSSDPVGPDETVIVTGDHLDTVTAINIDRVPDGASNAKPAATQSVELLQQNAQSVKFITPRDLAAGIYRFTLVYPQGTMSKRLNLPTVYWSQTARGDTVSPGGTIQVFGRNIVRRSAAARLVLVPEAAGQPVALPAASGDLWRGSFRVPDTLPLGDYRLRLSNGDGGDDEFVDAGRIHVVVVAAENGRTFNVRDYGAIGDGAVNSAFAIRAAVDAAQQSGGGTVYLPRGRYLMTGTLMLPPGVSLRGERTDIVNLVWQDAENPPEALIAGTTNFAIEDLTIYASRHGPIVTGGFLKDQPLPNASDIAIRRVRVRASAFRGHLTPLQTYQRMFYLEQHYGQYLDTIRLTGDRLTVSDCDLVGSGRALFLLKATNAVVSGNVLNNGRFGWYSITGANRVIFENNIVAAADLQGTGGTVNNLWTDVTGSENVIFAHNTFKSMYGWDREAVGTDGGGGFYFGPVSSLAPDRLSLPGPANEQIIATTWVGAIVMVADGLGAGQFARVARFDPAGDDKPMSVSLDRKLAVNLDATSVVTIVQMHQNYLVVDNTFEDTGVAAVFYGTGLNHVLAGNVSVRTGGFFARGMFYHHFQPSWQIQILNNRITEGNAYQAGPDRTTASGEALIAVQAVRPAGLMKQPPLVRGVIVRGNRMDEDSHIEISGVSPVFPGVRDVVVEDNVIGASRVGLVIDRGVQLTTERRNTVNRIPR</sequence>
<feature type="domain" description="Rhamnogalacturonase A/B/Epimerase-like pectate lyase" evidence="2">
    <location>
        <begin position="216"/>
        <end position="276"/>
    </location>
</feature>
<name>A0A5D3K7T6_9BRAD</name>
<proteinExistence type="predicted"/>
<dbReference type="InterPro" id="IPR024535">
    <property type="entry name" value="RHGA/B-epi-like_pectate_lyase"/>
</dbReference>
<evidence type="ECO:0000313" key="3">
    <source>
        <dbReference type="EMBL" id="TYL89368.1"/>
    </source>
</evidence>
<evidence type="ECO:0000259" key="2">
    <source>
        <dbReference type="Pfam" id="PF12708"/>
    </source>
</evidence>
<dbReference type="InterPro" id="IPR012334">
    <property type="entry name" value="Pectin_lyas_fold"/>
</dbReference>
<protein>
    <recommendedName>
        <fullName evidence="2">Rhamnogalacturonase A/B/Epimerase-like pectate lyase domain-containing protein</fullName>
    </recommendedName>
</protein>
<dbReference type="RefSeq" id="WP_148777081.1">
    <property type="nucleotide sequence ID" value="NZ_VSSS01000061.1"/>
</dbReference>
<evidence type="ECO:0000256" key="1">
    <source>
        <dbReference type="SAM" id="SignalP"/>
    </source>
</evidence>
<dbReference type="InterPro" id="IPR006626">
    <property type="entry name" value="PbH1"/>
</dbReference>
<dbReference type="EMBL" id="VSSS01000061">
    <property type="protein sequence ID" value="TYL89368.1"/>
    <property type="molecule type" value="Genomic_DNA"/>
</dbReference>
<keyword evidence="4" id="KW-1185">Reference proteome</keyword>
<dbReference type="Pfam" id="PF12708">
    <property type="entry name" value="Pect-lyase_RHGA_epim"/>
    <property type="match status" value="1"/>
</dbReference>
<reference evidence="3 4" key="1">
    <citation type="submission" date="2019-08" db="EMBL/GenBank/DDBJ databases">
        <title>Bradyrhizobium hipponensis sp. nov., a rhizobium isolated from a Lupinus angustifolius root nodule in Tunisia.</title>
        <authorList>
            <person name="Off K."/>
            <person name="Rejili M."/>
            <person name="Mars M."/>
            <person name="Brachmann A."/>
            <person name="Marin M."/>
        </authorList>
    </citation>
    <scope>NUCLEOTIDE SEQUENCE [LARGE SCALE GENOMIC DNA]</scope>
    <source>
        <strain evidence="3 4">CTAW71</strain>
    </source>
</reference>
<dbReference type="Proteomes" id="UP000324758">
    <property type="component" value="Unassembled WGS sequence"/>
</dbReference>
<dbReference type="OrthoDB" id="8207450at2"/>